<dbReference type="SUPFAM" id="SSF88946">
    <property type="entry name" value="Sigma2 domain of RNA polymerase sigma factors"/>
    <property type="match status" value="1"/>
</dbReference>
<dbReference type="InterPro" id="IPR007627">
    <property type="entry name" value="RNA_pol_sigma70_r2"/>
</dbReference>
<evidence type="ECO:0000313" key="8">
    <source>
        <dbReference type="EMBL" id="MCR6546426.1"/>
    </source>
</evidence>
<sequence>MEKIRELYELHKETIFRYFYRMTGDEEEAGDLTQETFYQACLSFYRFRNDSSLKTWLFSIARNVYLKNLRDQKSHKTISWEENMDLNCSELSEADNPQELLIFKEERGMIRKALVELSETFRTILILREYEGFSYEEIACVFGQTVNWARVNFFRAKGQLGERYRELGGEDGK</sequence>
<dbReference type="InterPro" id="IPR013325">
    <property type="entry name" value="RNA_pol_sigma_r2"/>
</dbReference>
<comment type="caution">
    <text evidence="8">The sequence shown here is derived from an EMBL/GenBank/DDBJ whole genome shotgun (WGS) entry which is preliminary data.</text>
</comment>
<dbReference type="PANTHER" id="PTHR43133">
    <property type="entry name" value="RNA POLYMERASE ECF-TYPE SIGMA FACTO"/>
    <property type="match status" value="1"/>
</dbReference>
<gene>
    <name evidence="8" type="ORF">NVS47_13045</name>
</gene>
<protein>
    <submittedName>
        <fullName evidence="8">RNA polymerase sigma factor</fullName>
    </submittedName>
</protein>
<dbReference type="Gene3D" id="1.10.1740.10">
    <property type="match status" value="1"/>
</dbReference>
<evidence type="ECO:0000259" key="7">
    <source>
        <dbReference type="Pfam" id="PF08281"/>
    </source>
</evidence>
<dbReference type="InterPro" id="IPR036388">
    <property type="entry name" value="WH-like_DNA-bd_sf"/>
</dbReference>
<dbReference type="PANTHER" id="PTHR43133:SF8">
    <property type="entry name" value="RNA POLYMERASE SIGMA FACTOR HI_1459-RELATED"/>
    <property type="match status" value="1"/>
</dbReference>
<keyword evidence="4" id="KW-0238">DNA-binding</keyword>
<organism evidence="8 9">
    <name type="scientific">Dehalobacterium formicoaceticum</name>
    <dbReference type="NCBI Taxonomy" id="51515"/>
    <lineage>
        <taxon>Bacteria</taxon>
        <taxon>Bacillati</taxon>
        <taxon>Bacillota</taxon>
        <taxon>Clostridia</taxon>
        <taxon>Eubacteriales</taxon>
        <taxon>Peptococcaceae</taxon>
        <taxon>Dehalobacterium</taxon>
    </lineage>
</organism>
<dbReference type="SUPFAM" id="SSF88659">
    <property type="entry name" value="Sigma3 and sigma4 domains of RNA polymerase sigma factors"/>
    <property type="match status" value="1"/>
</dbReference>
<evidence type="ECO:0000313" key="9">
    <source>
        <dbReference type="Proteomes" id="UP001524944"/>
    </source>
</evidence>
<feature type="domain" description="RNA polymerase sigma-70 region 2" evidence="6">
    <location>
        <begin position="7"/>
        <end position="73"/>
    </location>
</feature>
<proteinExistence type="inferred from homology"/>
<evidence type="ECO:0000256" key="2">
    <source>
        <dbReference type="ARBA" id="ARBA00023015"/>
    </source>
</evidence>
<dbReference type="InterPro" id="IPR014284">
    <property type="entry name" value="RNA_pol_sigma-70_dom"/>
</dbReference>
<feature type="domain" description="RNA polymerase sigma factor 70 region 4 type 2" evidence="7">
    <location>
        <begin position="108"/>
        <end position="160"/>
    </location>
</feature>
<name>A0ABT1Y6A8_9FIRM</name>
<dbReference type="InterPro" id="IPR013324">
    <property type="entry name" value="RNA_pol_sigma_r3/r4-like"/>
</dbReference>
<evidence type="ECO:0000256" key="5">
    <source>
        <dbReference type="ARBA" id="ARBA00023163"/>
    </source>
</evidence>
<dbReference type="Proteomes" id="UP001524944">
    <property type="component" value="Unassembled WGS sequence"/>
</dbReference>
<dbReference type="NCBIfam" id="TIGR02937">
    <property type="entry name" value="sigma70-ECF"/>
    <property type="match status" value="1"/>
</dbReference>
<evidence type="ECO:0000256" key="1">
    <source>
        <dbReference type="ARBA" id="ARBA00010641"/>
    </source>
</evidence>
<dbReference type="InterPro" id="IPR039425">
    <property type="entry name" value="RNA_pol_sigma-70-like"/>
</dbReference>
<reference evidence="8 9" key="1">
    <citation type="submission" date="2022-08" db="EMBL/GenBank/DDBJ databases">
        <title>Proteogenomics of the novel Dehalobacterium formicoaceticum strain EZ94 highlights a key role of methyltransferases during anaerobic dichloromethane degradation.</title>
        <authorList>
            <person name="Wasmund K."/>
        </authorList>
    </citation>
    <scope>NUCLEOTIDE SEQUENCE [LARGE SCALE GENOMIC DNA]</scope>
    <source>
        <strain evidence="8 9">EZ94</strain>
    </source>
</reference>
<dbReference type="EMBL" id="JANPWE010000007">
    <property type="protein sequence ID" value="MCR6546426.1"/>
    <property type="molecule type" value="Genomic_DNA"/>
</dbReference>
<keyword evidence="5" id="KW-0804">Transcription</keyword>
<accession>A0ABT1Y6A8</accession>
<evidence type="ECO:0000259" key="6">
    <source>
        <dbReference type="Pfam" id="PF04542"/>
    </source>
</evidence>
<dbReference type="RefSeq" id="WP_089610399.1">
    <property type="nucleotide sequence ID" value="NZ_CP022121.1"/>
</dbReference>
<comment type="similarity">
    <text evidence="1">Belongs to the sigma-70 factor family. ECF subfamily.</text>
</comment>
<dbReference type="InterPro" id="IPR013249">
    <property type="entry name" value="RNA_pol_sigma70_r4_t2"/>
</dbReference>
<evidence type="ECO:0000256" key="3">
    <source>
        <dbReference type="ARBA" id="ARBA00023082"/>
    </source>
</evidence>
<keyword evidence="9" id="KW-1185">Reference proteome</keyword>
<keyword evidence="3" id="KW-0731">Sigma factor</keyword>
<dbReference type="Pfam" id="PF08281">
    <property type="entry name" value="Sigma70_r4_2"/>
    <property type="match status" value="1"/>
</dbReference>
<evidence type="ECO:0000256" key="4">
    <source>
        <dbReference type="ARBA" id="ARBA00023125"/>
    </source>
</evidence>
<keyword evidence="2" id="KW-0805">Transcription regulation</keyword>
<dbReference type="CDD" id="cd06171">
    <property type="entry name" value="Sigma70_r4"/>
    <property type="match status" value="1"/>
</dbReference>
<dbReference type="Gene3D" id="1.10.10.10">
    <property type="entry name" value="Winged helix-like DNA-binding domain superfamily/Winged helix DNA-binding domain"/>
    <property type="match status" value="1"/>
</dbReference>
<dbReference type="Pfam" id="PF04542">
    <property type="entry name" value="Sigma70_r2"/>
    <property type="match status" value="1"/>
</dbReference>